<reference evidence="3 4" key="1">
    <citation type="submission" date="2024-11" db="EMBL/GenBank/DDBJ databases">
        <title>Adaptive evolution of stress response genes in parasites aligns with host niche diversity.</title>
        <authorList>
            <person name="Hahn C."/>
            <person name="Resl P."/>
        </authorList>
    </citation>
    <scope>NUCLEOTIDE SEQUENCE [LARGE SCALE GENOMIC DNA]</scope>
    <source>
        <strain evidence="3">EGGRZ-B1_66</strain>
        <tissue evidence="3">Body</tissue>
    </source>
</reference>
<name>A0ABD2Q9S4_9PLAT</name>
<evidence type="ECO:0000256" key="2">
    <source>
        <dbReference type="SAM" id="SignalP"/>
    </source>
</evidence>
<feature type="signal peptide" evidence="2">
    <location>
        <begin position="1"/>
        <end position="16"/>
    </location>
</feature>
<protein>
    <submittedName>
        <fullName evidence="3">Uncharacterized protein</fullName>
    </submittedName>
</protein>
<feature type="compositionally biased region" description="Low complexity" evidence="1">
    <location>
        <begin position="379"/>
        <end position="394"/>
    </location>
</feature>
<dbReference type="Proteomes" id="UP001626550">
    <property type="component" value="Unassembled WGS sequence"/>
</dbReference>
<organism evidence="3 4">
    <name type="scientific">Cichlidogyrus casuarinus</name>
    <dbReference type="NCBI Taxonomy" id="1844966"/>
    <lineage>
        <taxon>Eukaryota</taxon>
        <taxon>Metazoa</taxon>
        <taxon>Spiralia</taxon>
        <taxon>Lophotrochozoa</taxon>
        <taxon>Platyhelminthes</taxon>
        <taxon>Monogenea</taxon>
        <taxon>Monopisthocotylea</taxon>
        <taxon>Dactylogyridea</taxon>
        <taxon>Ancyrocephalidae</taxon>
        <taxon>Cichlidogyrus</taxon>
    </lineage>
</organism>
<evidence type="ECO:0000256" key="1">
    <source>
        <dbReference type="SAM" id="MobiDB-lite"/>
    </source>
</evidence>
<gene>
    <name evidence="3" type="ORF">Ciccas_005044</name>
</gene>
<feature type="region of interest" description="Disordered" evidence="1">
    <location>
        <begin position="379"/>
        <end position="472"/>
    </location>
</feature>
<keyword evidence="4" id="KW-1185">Reference proteome</keyword>
<keyword evidence="2" id="KW-0732">Signal</keyword>
<feature type="compositionally biased region" description="Pro residues" evidence="1">
    <location>
        <begin position="395"/>
        <end position="418"/>
    </location>
</feature>
<feature type="non-terminal residue" evidence="3">
    <location>
        <position position="1"/>
    </location>
</feature>
<comment type="caution">
    <text evidence="3">The sequence shown here is derived from an EMBL/GenBank/DDBJ whole genome shotgun (WGS) entry which is preliminary data.</text>
</comment>
<sequence length="472" mass="53591">MRSLAFFVWAMATALSQNLISDIDSQPLLHSLVLEPEYTDSSFDPSFEPTLPQNDVNRNNGNSGEIACNMLKCFVFQQDGIRIFDCQEPRTDVTVRFIHNRADSSVYQNLRIVAKIDCIYWLKVQDSRISNELKAKMVLRPAKSSPESLDHRLDVDMYVFYPISIVYSLFNSFAKGATKRLVDLFTNSLFASPPDKKTSLMLGITLSFIKMGLISTGDVQGLIQSQQLISLTIWNPKKWSEDGFIPAKSEQTVPYFRLNIFCEETNNANSFDKLWLPWYSWQIKFNHCRDRYRCHRWLANEPICRKDSGGPFEPRFLAIPENVAKERDGFRLESLSEAPTYDVQILRSQECRPIHPPMLKLQKSSIHACWTDDETLLASTTTTTTPKPTTRPLIIPRPPPPTRPPRPRPPPPPPPTPPKTTARPSTTTTETTSLPTLQAETTVQAPTTVITAEPTDRQKTNESELSEMIIAI</sequence>
<feature type="compositionally biased region" description="Polar residues" evidence="1">
    <location>
        <begin position="438"/>
        <end position="450"/>
    </location>
</feature>
<accession>A0ABD2Q9S4</accession>
<evidence type="ECO:0000313" key="3">
    <source>
        <dbReference type="EMBL" id="KAL3316313.1"/>
    </source>
</evidence>
<dbReference type="EMBL" id="JBJKFK010000562">
    <property type="protein sequence ID" value="KAL3316313.1"/>
    <property type="molecule type" value="Genomic_DNA"/>
</dbReference>
<dbReference type="AlphaFoldDB" id="A0ABD2Q9S4"/>
<feature type="chain" id="PRO_5044792872" evidence="2">
    <location>
        <begin position="17"/>
        <end position="472"/>
    </location>
</feature>
<evidence type="ECO:0000313" key="4">
    <source>
        <dbReference type="Proteomes" id="UP001626550"/>
    </source>
</evidence>
<proteinExistence type="predicted"/>
<feature type="compositionally biased region" description="Low complexity" evidence="1">
    <location>
        <begin position="419"/>
        <end position="437"/>
    </location>
</feature>